<proteinExistence type="predicted"/>
<accession>A0AAV4RUW5</accession>
<evidence type="ECO:0000313" key="1">
    <source>
        <dbReference type="EMBL" id="GIY24257.1"/>
    </source>
</evidence>
<reference evidence="1 2" key="1">
    <citation type="submission" date="2021-06" db="EMBL/GenBank/DDBJ databases">
        <title>Caerostris extrusa draft genome.</title>
        <authorList>
            <person name="Kono N."/>
            <person name="Arakawa K."/>
        </authorList>
    </citation>
    <scope>NUCLEOTIDE SEQUENCE [LARGE SCALE GENOMIC DNA]</scope>
</reference>
<sequence length="82" mass="9519">MPELTEPLSKKNFFPPFLWVLPSNNSQAFFFFYSLPFSCGSLSEWKTKYCNSQEVEEKLVKTFAWKLDNRTMVGKVLAENVG</sequence>
<gene>
    <name evidence="1" type="ORF">CEXT_111941</name>
</gene>
<name>A0AAV4RUW5_CAEEX</name>
<keyword evidence="2" id="KW-1185">Reference proteome</keyword>
<protein>
    <submittedName>
        <fullName evidence="1">Uncharacterized protein</fullName>
    </submittedName>
</protein>
<organism evidence="1 2">
    <name type="scientific">Caerostris extrusa</name>
    <name type="common">Bark spider</name>
    <name type="synonym">Caerostris bankana</name>
    <dbReference type="NCBI Taxonomy" id="172846"/>
    <lineage>
        <taxon>Eukaryota</taxon>
        <taxon>Metazoa</taxon>
        <taxon>Ecdysozoa</taxon>
        <taxon>Arthropoda</taxon>
        <taxon>Chelicerata</taxon>
        <taxon>Arachnida</taxon>
        <taxon>Araneae</taxon>
        <taxon>Araneomorphae</taxon>
        <taxon>Entelegynae</taxon>
        <taxon>Araneoidea</taxon>
        <taxon>Araneidae</taxon>
        <taxon>Caerostris</taxon>
    </lineage>
</organism>
<comment type="caution">
    <text evidence="1">The sequence shown here is derived from an EMBL/GenBank/DDBJ whole genome shotgun (WGS) entry which is preliminary data.</text>
</comment>
<dbReference type="Proteomes" id="UP001054945">
    <property type="component" value="Unassembled WGS sequence"/>
</dbReference>
<dbReference type="EMBL" id="BPLR01008374">
    <property type="protein sequence ID" value="GIY24257.1"/>
    <property type="molecule type" value="Genomic_DNA"/>
</dbReference>
<dbReference type="AlphaFoldDB" id="A0AAV4RUW5"/>
<evidence type="ECO:0000313" key="2">
    <source>
        <dbReference type="Proteomes" id="UP001054945"/>
    </source>
</evidence>